<keyword evidence="3" id="KW-1185">Reference proteome</keyword>
<dbReference type="Pfam" id="PF02518">
    <property type="entry name" value="HATPase_c"/>
    <property type="match status" value="1"/>
</dbReference>
<dbReference type="AlphaFoldDB" id="A0A5C1QQD5"/>
<proteinExistence type="predicted"/>
<name>A0A5C1QQD5_9SPIO</name>
<evidence type="ECO:0000313" key="2">
    <source>
        <dbReference type="EMBL" id="QEN09727.1"/>
    </source>
</evidence>
<dbReference type="Proteomes" id="UP000324209">
    <property type="component" value="Chromosome"/>
</dbReference>
<evidence type="ECO:0000313" key="3">
    <source>
        <dbReference type="Proteomes" id="UP000324209"/>
    </source>
</evidence>
<organism evidence="2 3">
    <name type="scientific">Oceanispirochaeta crateris</name>
    <dbReference type="NCBI Taxonomy" id="2518645"/>
    <lineage>
        <taxon>Bacteria</taxon>
        <taxon>Pseudomonadati</taxon>
        <taxon>Spirochaetota</taxon>
        <taxon>Spirochaetia</taxon>
        <taxon>Spirochaetales</taxon>
        <taxon>Spirochaetaceae</taxon>
        <taxon>Oceanispirochaeta</taxon>
    </lineage>
</organism>
<evidence type="ECO:0000259" key="1">
    <source>
        <dbReference type="Pfam" id="PF02518"/>
    </source>
</evidence>
<dbReference type="OrthoDB" id="9797578at2"/>
<accession>A0A5C1QQD5</accession>
<dbReference type="InterPro" id="IPR036890">
    <property type="entry name" value="HATPase_C_sf"/>
</dbReference>
<dbReference type="RefSeq" id="WP_149487799.1">
    <property type="nucleotide sequence ID" value="NZ_CP036150.1"/>
</dbReference>
<dbReference type="EMBL" id="CP036150">
    <property type="protein sequence ID" value="QEN09727.1"/>
    <property type="molecule type" value="Genomic_DNA"/>
</dbReference>
<dbReference type="Gene3D" id="3.30.565.10">
    <property type="entry name" value="Histidine kinase-like ATPase, C-terminal domain"/>
    <property type="match status" value="1"/>
</dbReference>
<dbReference type="KEGG" id="ock:EXM22_17690"/>
<reference evidence="2 3" key="1">
    <citation type="submission" date="2019-02" db="EMBL/GenBank/DDBJ databases">
        <title>Complete Genome Sequence and Methylome Analysis of free living Spirochaetas.</title>
        <authorList>
            <person name="Fomenkov A."/>
            <person name="Dubinina G."/>
            <person name="Leshcheva N."/>
            <person name="Mikheeva N."/>
            <person name="Grabovich M."/>
            <person name="Vincze T."/>
            <person name="Roberts R.J."/>
        </authorList>
    </citation>
    <scope>NUCLEOTIDE SEQUENCE [LARGE SCALE GENOMIC DNA]</scope>
    <source>
        <strain evidence="2 3">K2</strain>
    </source>
</reference>
<feature type="domain" description="Histidine kinase/HSP90-like ATPase" evidence="1">
    <location>
        <begin position="49"/>
        <end position="136"/>
    </location>
</feature>
<protein>
    <submittedName>
        <fullName evidence="2">Anti-sigma regulatory factor</fullName>
    </submittedName>
</protein>
<sequence>MNFEYQVTGDDFSLAGRASSDIKKKLKQLGIPSCTIKRTAISMYEAEINMVIHADGGSISINIDDDIISIVLKDTGPGIPDLALAMQEGYTTASEAARELGFGAGMGLMNIKRNSDNLTIDSIVGQGTTVTILLKIGE</sequence>
<dbReference type="SUPFAM" id="SSF55874">
    <property type="entry name" value="ATPase domain of HSP90 chaperone/DNA topoisomerase II/histidine kinase"/>
    <property type="match status" value="1"/>
</dbReference>
<gene>
    <name evidence="2" type="ORF">EXM22_17690</name>
</gene>
<dbReference type="InterPro" id="IPR003594">
    <property type="entry name" value="HATPase_dom"/>
</dbReference>